<feature type="region of interest" description="Disordered" evidence="2">
    <location>
        <begin position="1465"/>
        <end position="1490"/>
    </location>
</feature>
<accession>A0A7R8D5V6</accession>
<dbReference type="PROSITE" id="PS50025">
    <property type="entry name" value="LAM_G_DOMAIN"/>
    <property type="match status" value="6"/>
</dbReference>
<dbReference type="InterPro" id="IPR000742">
    <property type="entry name" value="EGF"/>
</dbReference>
<evidence type="ECO:0000256" key="1">
    <source>
        <dbReference type="PROSITE-ProRule" id="PRU00076"/>
    </source>
</evidence>
<sequence>MILLVLLVSFLPVEGIVLEGSQTSYAQFPQWLGDVNSTLELKFRTNQKDALLLYTDNIEHRDFAQITLVSGSKVRLRYNWNGAQNGNRFNIITVNLGASSPPGSVHRVRVLKNGAETSLIVDDRKESLLTPLVLTSTQSSASLPPSTIPVPYQFGDPVSNSFLYIGGLPTWYREKFDILTLPTVILEPRFRGEISDIKFKDARTKVFKIQEVLAYKGVRASTVNACDHQDPCLNDGICLPTDSGPICDCSKVDFIGLTCETKKQPLEATFRHGDYITYDLQQRKVEPILSTNDDISLFFKTRKSSGLLFYTGNGNDYMNLGIKDGGVSLTVQLGTGKLDTQIKPSTVRFNDNKWHHVKVSRMSSEDLEFRNQMNCHVTLTVDDLYNERWVTSGSFSVLASTKVFVGGSEATYTLPGTKAQNNLVGCLRSVIYTADSLILDLLGLAENNNQLISVIGDVEYECQDIAAVPPLPFKSQEDSSSNMASIYMMQNNLGGIISFTTQESFLVLPSWKSTISGSISLKFRTNELNGILLFNGGNPHKDYFAFEILDGHLYVHLDLGSGPVKIRASRTPLNDGAWHHVELTLSQRSGRIKIDEDSESFKTPGEANQLDLVGNLFVGGVDYMDPYMKFPPTLWTVTLKYGFVGCLRDLTINGASIDVVSYAHQQDVGSIRSSCHKMPDQCHDRPCNHGGKCSEGWNRFLCDCSRTSFTGATCGYAAATVIFEGSHSISLSYKDGTTTEADDIILRFRSMEQHGILFTTHHDTSKDKLDVTMESGRVRLSFQVGHSEKTIFAGQSLNDDIYHTILLQRRGTKIRVVVDDDEPIDAELLNSESILRYSQINIGGIEHGDLITSTAPGFKGRMQQFIINAKNIFELIKSGQISNHKMNAILSKDDNQIDSQHNSVSFTVQNTYIGLPQMKAYNSINIRFRFRTFEQNGLIMYNAGKASDFIAIELIKGRLHYTLNLGYGSLRIKDNVQGSLSDNEWHKVVIGRPSRYRHTLMVDGHIASSSTRGDNYHLDLDGILFLGGVRQNMYTQLPRILLSKSGFQGCFGGLETNGELIDAIKDALVPSALVEEGCEDAVSYHWGTGNIVYEYPSDKRPDTNKDTLSLGIITPSFDAILARIDSYRDSSKPGDFMQLEINGGKVYMNYNLGSKDINIGDISTKINDGNYHVIRFTRNGANSTLQVDDKPIIQKYPQGNKHLTVFNDQNTISVGGRLIPSSNKVERSFMGVITGVVYNGLRPLELAAVGDARIRGNVKKLETIPFDYRDRNPDLFSKEAIRKMIDKVYKSPEKERVDGSNPRGNGETVKTSGLNGYYNCDDEEDCQPGSGSGDSSWVDLENEDSHKETISNSNKEDIRGSSPRGSDTSIMTNVGWNSLQPNLGLLFLLLLLTTKLREAILVVSTLHVPMSTYVPSPNYDEDEYPIHNDNDDFVNLIHPNITEDSYGTTMSTNYAQPTLFAIPGQRLNENDDEGGEGEGGPSDLDSENLGYEGYDQKWNLDETEPPSSEGIILGAFVAMILIVIIVLKMRTRVESAVKCETAEAAPRYQFAPPNDYGELGEGETATTSLIDGENGLFNSCAVNGDRSRLFRKSNGSKPVREWYV</sequence>
<keyword evidence="3" id="KW-0812">Transmembrane</keyword>
<feature type="domain" description="EGF-like" evidence="6">
    <location>
        <begin position="678"/>
        <end position="715"/>
    </location>
</feature>
<dbReference type="Gene3D" id="2.60.120.200">
    <property type="match status" value="6"/>
</dbReference>
<dbReference type="PANTHER" id="PTHR15036">
    <property type="entry name" value="PIKACHURIN-LIKE PROTEIN"/>
    <property type="match status" value="1"/>
</dbReference>
<feature type="domain" description="Laminin G" evidence="5">
    <location>
        <begin position="1082"/>
        <end position="1263"/>
    </location>
</feature>
<dbReference type="PANTHER" id="PTHR15036:SF89">
    <property type="entry name" value="NEUREXIN 1, ISOFORM F"/>
    <property type="match status" value="1"/>
</dbReference>
<keyword evidence="8" id="KW-1185">Reference proteome</keyword>
<dbReference type="EMBL" id="HG994588">
    <property type="protein sequence ID" value="CAF3039172.1"/>
    <property type="molecule type" value="Genomic_DNA"/>
</dbReference>
<evidence type="ECO:0000256" key="2">
    <source>
        <dbReference type="SAM" id="MobiDB-lite"/>
    </source>
</evidence>
<evidence type="ECO:0000313" key="7">
    <source>
        <dbReference type="EMBL" id="CAF3039172.1"/>
    </source>
</evidence>
<feature type="domain" description="Laminin G" evidence="5">
    <location>
        <begin position="15"/>
        <end position="226"/>
    </location>
</feature>
<organism evidence="7 8">
    <name type="scientific">Lepeophtheirus salmonis</name>
    <name type="common">Salmon louse</name>
    <name type="synonym">Caligus salmonis</name>
    <dbReference type="NCBI Taxonomy" id="72036"/>
    <lineage>
        <taxon>Eukaryota</taxon>
        <taxon>Metazoa</taxon>
        <taxon>Ecdysozoa</taxon>
        <taxon>Arthropoda</taxon>
        <taxon>Crustacea</taxon>
        <taxon>Multicrustacea</taxon>
        <taxon>Hexanauplia</taxon>
        <taxon>Copepoda</taxon>
        <taxon>Siphonostomatoida</taxon>
        <taxon>Caligidae</taxon>
        <taxon>Lepeophtheirus</taxon>
    </lineage>
</organism>
<feature type="signal peptide" evidence="4">
    <location>
        <begin position="1"/>
        <end position="15"/>
    </location>
</feature>
<dbReference type="InterPro" id="IPR013320">
    <property type="entry name" value="ConA-like_dom_sf"/>
</dbReference>
<feature type="region of interest" description="Disordered" evidence="2">
    <location>
        <begin position="1292"/>
        <end position="1366"/>
    </location>
</feature>
<evidence type="ECO:0000256" key="3">
    <source>
        <dbReference type="SAM" id="Phobius"/>
    </source>
</evidence>
<dbReference type="CDD" id="cd00054">
    <property type="entry name" value="EGF_CA"/>
    <property type="match status" value="2"/>
</dbReference>
<feature type="domain" description="Laminin G" evidence="5">
    <location>
        <begin position="902"/>
        <end position="1078"/>
    </location>
</feature>
<keyword evidence="4" id="KW-0732">Signal</keyword>
<keyword evidence="1" id="KW-0245">EGF-like domain</keyword>
<evidence type="ECO:0000256" key="4">
    <source>
        <dbReference type="SAM" id="SignalP"/>
    </source>
</evidence>
<feature type="domain" description="EGF-like" evidence="6">
    <location>
        <begin position="222"/>
        <end position="260"/>
    </location>
</feature>
<keyword evidence="3" id="KW-1133">Transmembrane helix</keyword>
<name>A0A7R8D5V6_LEPSM</name>
<dbReference type="InterPro" id="IPR050372">
    <property type="entry name" value="Neurexin-related_CASP"/>
</dbReference>
<dbReference type="InterPro" id="IPR001791">
    <property type="entry name" value="Laminin_G"/>
</dbReference>
<dbReference type="SUPFAM" id="SSF49899">
    <property type="entry name" value="Concanavalin A-like lectins/glucanases"/>
    <property type="match status" value="6"/>
</dbReference>
<feature type="domain" description="Laminin G" evidence="5">
    <location>
        <begin position="265"/>
        <end position="462"/>
    </location>
</feature>
<comment type="caution">
    <text evidence="1">Lacks conserved residue(s) required for the propagation of feature annotation.</text>
</comment>
<dbReference type="PROSITE" id="PS50026">
    <property type="entry name" value="EGF_3"/>
    <property type="match status" value="2"/>
</dbReference>
<dbReference type="Pfam" id="PF02210">
    <property type="entry name" value="Laminin_G_2"/>
    <property type="match status" value="6"/>
</dbReference>
<dbReference type="SMART" id="SM00282">
    <property type="entry name" value="LamG"/>
    <property type="match status" value="6"/>
</dbReference>
<dbReference type="Proteomes" id="UP000675881">
    <property type="component" value="Chromosome 9"/>
</dbReference>
<dbReference type="SMART" id="SM00181">
    <property type="entry name" value="EGF"/>
    <property type="match status" value="2"/>
</dbReference>
<feature type="domain" description="Laminin G" evidence="5">
    <location>
        <begin position="718"/>
        <end position="892"/>
    </location>
</feature>
<feature type="domain" description="Laminin G" evidence="5">
    <location>
        <begin position="495"/>
        <end position="675"/>
    </location>
</feature>
<keyword evidence="3" id="KW-0472">Membrane</keyword>
<dbReference type="OrthoDB" id="6275838at2759"/>
<proteinExistence type="predicted"/>
<evidence type="ECO:0000259" key="6">
    <source>
        <dbReference type="PROSITE" id="PS50026"/>
    </source>
</evidence>
<dbReference type="CDD" id="cd00110">
    <property type="entry name" value="LamG"/>
    <property type="match status" value="6"/>
</dbReference>
<gene>
    <name evidence="7" type="ORF">LSAA_14835</name>
</gene>
<feature type="chain" id="PRO_5043389024" evidence="4">
    <location>
        <begin position="16"/>
        <end position="1604"/>
    </location>
</feature>
<dbReference type="Gene3D" id="2.10.25.10">
    <property type="entry name" value="Laminin"/>
    <property type="match status" value="2"/>
</dbReference>
<feature type="transmembrane region" description="Helical" evidence="3">
    <location>
        <begin position="1510"/>
        <end position="1527"/>
    </location>
</feature>
<protein>
    <submittedName>
        <fullName evidence="7">Neurexin-3-beta</fullName>
    </submittedName>
</protein>
<evidence type="ECO:0000259" key="5">
    <source>
        <dbReference type="PROSITE" id="PS50025"/>
    </source>
</evidence>
<evidence type="ECO:0000313" key="8">
    <source>
        <dbReference type="Proteomes" id="UP000675881"/>
    </source>
</evidence>
<reference evidence="7" key="1">
    <citation type="submission" date="2021-02" db="EMBL/GenBank/DDBJ databases">
        <authorList>
            <person name="Bekaert M."/>
        </authorList>
    </citation>
    <scope>NUCLEOTIDE SEQUENCE</scope>
    <source>
        <strain evidence="7">IoA-00</strain>
    </source>
</reference>
<feature type="compositionally biased region" description="Basic and acidic residues" evidence="2">
    <location>
        <begin position="1343"/>
        <end position="1359"/>
    </location>
</feature>